<organism evidence="1 2">
    <name type="scientific">Hygrophoropsis aurantiaca</name>
    <dbReference type="NCBI Taxonomy" id="72124"/>
    <lineage>
        <taxon>Eukaryota</taxon>
        <taxon>Fungi</taxon>
        <taxon>Dikarya</taxon>
        <taxon>Basidiomycota</taxon>
        <taxon>Agaricomycotina</taxon>
        <taxon>Agaricomycetes</taxon>
        <taxon>Agaricomycetidae</taxon>
        <taxon>Boletales</taxon>
        <taxon>Coniophorineae</taxon>
        <taxon>Hygrophoropsidaceae</taxon>
        <taxon>Hygrophoropsis</taxon>
    </lineage>
</organism>
<sequence length="630" mass="68255">MLYPSENDSCLGNGHNPAHDSASLLRKNECRMSPSPARTNLRTWCYFSHASLLALHVAVLIVYNFHTEHRITITTATIADIVATILTVSLQSFYTVYTAVLVFITQRLALSYNFSCRQKLTSIHDISGAWIGIGAAVSGLWDQRKIQTSMRASIAITVYLLSISALHITSSSIIQLQTFNATISMPISTTVGWPDESIDLTNLTWSSITPFIPASSQLATLPTAGLSQSTIYDLVSPNPGFGKAMINVTTISSSCGLINSSVVRDLAQDTVKIQVEANTWLMFNSFPEVLWKDQIRMITPAGQIVLGSQGEAYTEYPLFGNNIYIMLSTAIDLDSSLQNTPTLLANWTYLDGDYEPQTSITKIYIIGCTLLSNTKQRYVDVQTNQLVDAAPLPDANQQWTPWTTQNTSTLDETISAAISSAGPSPAIFTYPYGVSTGPGPIPNASLSVLEAYMMSLFRLNATTDVLNAQFESSSNPKFSMSPYQLENAVAQISAEALWMAGQLGEGGGGFSRATGETSVMQYVLQLRLNINLAPLIIATSASFITFILAIEVTGRTGTHKPDGSHTDTVKSASPLELLWLAAHMPGLAAGFKDVEKPTMNNLREAGMFDVCLAGNYAKVLDDGLNRDLGA</sequence>
<accession>A0ACB8A5A0</accession>
<protein>
    <submittedName>
        <fullName evidence="1">Uncharacterized protein</fullName>
    </submittedName>
</protein>
<evidence type="ECO:0000313" key="1">
    <source>
        <dbReference type="EMBL" id="KAH7907828.1"/>
    </source>
</evidence>
<keyword evidence="2" id="KW-1185">Reference proteome</keyword>
<gene>
    <name evidence="1" type="ORF">BJ138DRAFT_1128880</name>
</gene>
<dbReference type="EMBL" id="MU267867">
    <property type="protein sequence ID" value="KAH7907828.1"/>
    <property type="molecule type" value="Genomic_DNA"/>
</dbReference>
<name>A0ACB8A5A0_9AGAM</name>
<evidence type="ECO:0000313" key="2">
    <source>
        <dbReference type="Proteomes" id="UP000790377"/>
    </source>
</evidence>
<comment type="caution">
    <text evidence="1">The sequence shown here is derived from an EMBL/GenBank/DDBJ whole genome shotgun (WGS) entry which is preliminary data.</text>
</comment>
<proteinExistence type="predicted"/>
<reference evidence="1" key="1">
    <citation type="journal article" date="2021" name="New Phytol.">
        <title>Evolutionary innovations through gain and loss of genes in the ectomycorrhizal Boletales.</title>
        <authorList>
            <person name="Wu G."/>
            <person name="Miyauchi S."/>
            <person name="Morin E."/>
            <person name="Kuo A."/>
            <person name="Drula E."/>
            <person name="Varga T."/>
            <person name="Kohler A."/>
            <person name="Feng B."/>
            <person name="Cao Y."/>
            <person name="Lipzen A."/>
            <person name="Daum C."/>
            <person name="Hundley H."/>
            <person name="Pangilinan J."/>
            <person name="Johnson J."/>
            <person name="Barry K."/>
            <person name="LaButti K."/>
            <person name="Ng V."/>
            <person name="Ahrendt S."/>
            <person name="Min B."/>
            <person name="Choi I.G."/>
            <person name="Park H."/>
            <person name="Plett J.M."/>
            <person name="Magnuson J."/>
            <person name="Spatafora J.W."/>
            <person name="Nagy L.G."/>
            <person name="Henrissat B."/>
            <person name="Grigoriev I.V."/>
            <person name="Yang Z.L."/>
            <person name="Xu J."/>
            <person name="Martin F.M."/>
        </authorList>
    </citation>
    <scope>NUCLEOTIDE SEQUENCE</scope>
    <source>
        <strain evidence="1">ATCC 28755</strain>
    </source>
</reference>
<dbReference type="Proteomes" id="UP000790377">
    <property type="component" value="Unassembled WGS sequence"/>
</dbReference>